<protein>
    <submittedName>
        <fullName evidence="2">DsbA family oxidoreductase</fullName>
    </submittedName>
</protein>
<dbReference type="PANTHER" id="PTHR13887">
    <property type="entry name" value="GLUTATHIONE S-TRANSFERASE KAPPA"/>
    <property type="match status" value="1"/>
</dbReference>
<evidence type="ECO:0000259" key="1">
    <source>
        <dbReference type="Pfam" id="PF01323"/>
    </source>
</evidence>
<organism evidence="2 3">
    <name type="scientific">Paenibacillus montanisoli</name>
    <dbReference type="NCBI Taxonomy" id="2081970"/>
    <lineage>
        <taxon>Bacteria</taxon>
        <taxon>Bacillati</taxon>
        <taxon>Bacillota</taxon>
        <taxon>Bacilli</taxon>
        <taxon>Bacillales</taxon>
        <taxon>Paenibacillaceae</taxon>
        <taxon>Paenibacillus</taxon>
    </lineage>
</organism>
<dbReference type="InterPro" id="IPR001853">
    <property type="entry name" value="DSBA-like_thioredoxin_dom"/>
</dbReference>
<sequence length="212" mass="23627">MHIDVYSDVVCPWCRIGKQNLTRAIAMWSETNDEPVTVAFHAYQLDPGLPPEGRPFDEVMIKKMGGGPESLKRATQHVTQAGAAVGVTFRFDRVTRMPNTYLAHRFIALLPEDRKEEAVDELFRAYFEEGLDVAQMSVILSVAERLGVFSPDLQERLERGEGREAVDADLRKAQQLGITGVPFFIFNNRYALSGAYPAEEMFGLMGGVNTGV</sequence>
<feature type="domain" description="DSBA-like thioredoxin" evidence="1">
    <location>
        <begin position="3"/>
        <end position="199"/>
    </location>
</feature>
<dbReference type="AlphaFoldDB" id="A0A328TU21"/>
<dbReference type="OrthoDB" id="9799122at2"/>
<reference evidence="2 3" key="1">
    <citation type="submission" date="2018-06" db="EMBL/GenBank/DDBJ databases">
        <title>Paenibacillus montanisoli sp. nov., isolated from mountain area soil.</title>
        <authorList>
            <person name="Wu M."/>
        </authorList>
    </citation>
    <scope>NUCLEOTIDE SEQUENCE [LARGE SCALE GENOMIC DNA]</scope>
    <source>
        <strain evidence="2 3">RA17</strain>
    </source>
</reference>
<dbReference type="EMBL" id="QLUW01000005">
    <property type="protein sequence ID" value="RAP74049.1"/>
    <property type="molecule type" value="Genomic_DNA"/>
</dbReference>
<dbReference type="Pfam" id="PF01323">
    <property type="entry name" value="DSBA"/>
    <property type="match status" value="1"/>
</dbReference>
<evidence type="ECO:0000313" key="3">
    <source>
        <dbReference type="Proteomes" id="UP000249260"/>
    </source>
</evidence>
<dbReference type="GO" id="GO:0016491">
    <property type="term" value="F:oxidoreductase activity"/>
    <property type="evidence" value="ECO:0007669"/>
    <property type="project" value="InterPro"/>
</dbReference>
<dbReference type="SUPFAM" id="SSF52833">
    <property type="entry name" value="Thioredoxin-like"/>
    <property type="match status" value="1"/>
</dbReference>
<proteinExistence type="predicted"/>
<dbReference type="CDD" id="cd03024">
    <property type="entry name" value="DsbA_FrnE"/>
    <property type="match status" value="1"/>
</dbReference>
<dbReference type="PANTHER" id="PTHR13887:SF41">
    <property type="entry name" value="THIOREDOXIN SUPERFAMILY PROTEIN"/>
    <property type="match status" value="1"/>
</dbReference>
<dbReference type="InterPro" id="IPR036249">
    <property type="entry name" value="Thioredoxin-like_sf"/>
</dbReference>
<evidence type="ECO:0000313" key="2">
    <source>
        <dbReference type="EMBL" id="RAP74049.1"/>
    </source>
</evidence>
<keyword evidence="3" id="KW-1185">Reference proteome</keyword>
<dbReference type="Proteomes" id="UP000249260">
    <property type="component" value="Unassembled WGS sequence"/>
</dbReference>
<dbReference type="Gene3D" id="3.40.30.10">
    <property type="entry name" value="Glutaredoxin"/>
    <property type="match status" value="1"/>
</dbReference>
<dbReference type="RefSeq" id="WP_112884837.1">
    <property type="nucleotide sequence ID" value="NZ_QLUW01000005.1"/>
</dbReference>
<accession>A0A328TU21</accession>
<comment type="caution">
    <text evidence="2">The sequence shown here is derived from an EMBL/GenBank/DDBJ whole genome shotgun (WGS) entry which is preliminary data.</text>
</comment>
<name>A0A328TU21_9BACL</name>
<gene>
    <name evidence="2" type="ORF">DL346_23530</name>
</gene>